<dbReference type="PIRSF" id="PIRSF029120">
    <property type="entry name" value="UCP029120"/>
    <property type="match status" value="1"/>
</dbReference>
<keyword evidence="1" id="KW-0547">Nucleotide-binding</keyword>
<evidence type="ECO:0000256" key="1">
    <source>
        <dbReference type="PROSITE-ProRule" id="PRU00409"/>
    </source>
</evidence>
<dbReference type="InterPro" id="IPR011226">
    <property type="entry name" value="ATP-grasp_fam"/>
</dbReference>
<dbReference type="RefSeq" id="WP_049736445.1">
    <property type="nucleotide sequence ID" value="NZ_BJON01000024.1"/>
</dbReference>
<evidence type="ECO:0000259" key="2">
    <source>
        <dbReference type="PROSITE" id="PS50975"/>
    </source>
</evidence>
<dbReference type="Pfam" id="PF15632">
    <property type="entry name" value="ATPgrasp_Ter"/>
    <property type="match status" value="1"/>
</dbReference>
<evidence type="ECO:0000313" key="5">
    <source>
        <dbReference type="Proteomes" id="UP000036834"/>
    </source>
</evidence>
<evidence type="ECO:0000313" key="6">
    <source>
        <dbReference type="Proteomes" id="UP000319578"/>
    </source>
</evidence>
<dbReference type="Proteomes" id="UP000036834">
    <property type="component" value="Unassembled WGS sequence"/>
</dbReference>
<dbReference type="SUPFAM" id="SSF56059">
    <property type="entry name" value="Glutathione synthetase ATP-binding domain-like"/>
    <property type="match status" value="1"/>
</dbReference>
<keyword evidence="6" id="KW-1185">Reference proteome</keyword>
<dbReference type="Gene3D" id="3.40.50.20">
    <property type="match status" value="1"/>
</dbReference>
<comment type="caution">
    <text evidence="4">The sequence shown here is derived from an EMBL/GenBank/DDBJ whole genome shotgun (WGS) entry which is preliminary data.</text>
</comment>
<reference evidence="5" key="1">
    <citation type="submission" date="2015-07" db="EMBL/GenBank/DDBJ databases">
        <title>Genome sequencing project for genomic taxonomy and phylogenomics of Bacillus-like bacteria.</title>
        <authorList>
            <person name="Liu B."/>
            <person name="Wang J."/>
            <person name="Zhu Y."/>
            <person name="Liu G."/>
            <person name="Chen Q."/>
            <person name="Chen Z."/>
            <person name="Lan J."/>
            <person name="Che J."/>
            <person name="Ge C."/>
            <person name="Shi H."/>
            <person name="Pan Z."/>
            <person name="Liu X."/>
        </authorList>
    </citation>
    <scope>NUCLEOTIDE SEQUENCE [LARGE SCALE GENOMIC DNA]</scope>
    <source>
        <strain evidence="5">DSM 9887</strain>
    </source>
</reference>
<protein>
    <submittedName>
        <fullName evidence="4">Carbamoyl-phosphate synthase large subunit</fullName>
    </submittedName>
</protein>
<proteinExistence type="predicted"/>
<dbReference type="GO" id="GO:0046872">
    <property type="term" value="F:metal ion binding"/>
    <property type="evidence" value="ECO:0007669"/>
    <property type="project" value="InterPro"/>
</dbReference>
<name>A0A0K9Z1K6_9BACL</name>
<dbReference type="PROSITE" id="PS50975">
    <property type="entry name" value="ATP_GRASP"/>
    <property type="match status" value="1"/>
</dbReference>
<accession>A0A0K9Z1K6</accession>
<dbReference type="PROSITE" id="PS00867">
    <property type="entry name" value="CPSASE_2"/>
    <property type="match status" value="1"/>
</dbReference>
<reference evidence="4" key="2">
    <citation type="submission" date="2015-07" db="EMBL/GenBank/DDBJ databases">
        <title>MeaNS - Measles Nucleotide Surveillance Program.</title>
        <authorList>
            <person name="Tran T."/>
            <person name="Druce J."/>
        </authorList>
    </citation>
    <scope>NUCLEOTIDE SEQUENCE</scope>
    <source>
        <strain evidence="4">DSM 9887</strain>
    </source>
</reference>
<organism evidence="4 5">
    <name type="scientific">Brevibacillus reuszeri</name>
    <dbReference type="NCBI Taxonomy" id="54915"/>
    <lineage>
        <taxon>Bacteria</taxon>
        <taxon>Bacillati</taxon>
        <taxon>Bacillota</taxon>
        <taxon>Bacilli</taxon>
        <taxon>Bacillales</taxon>
        <taxon>Paenibacillaceae</taxon>
        <taxon>Brevibacillus</taxon>
    </lineage>
</organism>
<dbReference type="EMBL" id="BJON01000024">
    <property type="protein sequence ID" value="GED71969.1"/>
    <property type="molecule type" value="Genomic_DNA"/>
</dbReference>
<dbReference type="Gene3D" id="3.30.470.20">
    <property type="entry name" value="ATP-grasp fold, B domain"/>
    <property type="match status" value="1"/>
</dbReference>
<dbReference type="InterPro" id="IPR005479">
    <property type="entry name" value="CPAse_ATP-bd"/>
</dbReference>
<evidence type="ECO:0000313" key="4">
    <source>
        <dbReference type="EMBL" id="KNB74821.1"/>
    </source>
</evidence>
<dbReference type="PATRIC" id="fig|54915.3.peg.90"/>
<feature type="domain" description="ATP-grasp" evidence="2">
    <location>
        <begin position="120"/>
        <end position="311"/>
    </location>
</feature>
<sequence>MKKRIWFNRTFSTAYHFIDMIRSQSDEFEFECYVTHPKRYSVMLQNADFAEIEPSLPVSEYIEYCVQFCQKHQIDIFFPNYRLVEIAKHLERFEQVGTSVLVCKDAALLETISDKGKLFHALQDTSGVHIPDYYIVNTREQFKSAYDKLREKGHRVCFKPARGEGGAGFHIVEEAIDPLDKLMGLSNQMITINEVLNILADQTVDDIMVMEYLDEWEYSIDCLATKEKLLAIVPRKKVEGRIRLLEENQTLIDLAKAVHEKLQLPYLFNIQVKYKNGVPKLLEINPRASGGLHVSCLSGVNFPYLAMKLLLVGKVDVVAPKFGVYATHIEKEIVLRQLL</sequence>
<evidence type="ECO:0000313" key="3">
    <source>
        <dbReference type="EMBL" id="GED71969.1"/>
    </source>
</evidence>
<gene>
    <name evidence="4" type="ORF">ADS79_00405</name>
    <name evidence="3" type="ORF">BRE01_56710</name>
</gene>
<dbReference type="STRING" id="54915.ADS79_00405"/>
<dbReference type="Proteomes" id="UP000319578">
    <property type="component" value="Unassembled WGS sequence"/>
</dbReference>
<dbReference type="InterPro" id="IPR011761">
    <property type="entry name" value="ATP-grasp"/>
</dbReference>
<dbReference type="AlphaFoldDB" id="A0A0K9Z1K6"/>
<reference evidence="3 6" key="3">
    <citation type="submission" date="2019-06" db="EMBL/GenBank/DDBJ databases">
        <title>Whole genome shotgun sequence of Brevibacillus reuszeri NBRC 15719.</title>
        <authorList>
            <person name="Hosoyama A."/>
            <person name="Uohara A."/>
            <person name="Ohji S."/>
            <person name="Ichikawa N."/>
        </authorList>
    </citation>
    <scope>NUCLEOTIDE SEQUENCE [LARGE SCALE GENOMIC DNA]</scope>
    <source>
        <strain evidence="3 6">NBRC 15719</strain>
    </source>
</reference>
<dbReference type="OrthoDB" id="9803907at2"/>
<dbReference type="GO" id="GO:0005524">
    <property type="term" value="F:ATP binding"/>
    <property type="evidence" value="ECO:0007669"/>
    <property type="project" value="UniProtKB-UniRule"/>
</dbReference>
<dbReference type="EMBL" id="LGIQ01000001">
    <property type="protein sequence ID" value="KNB74821.1"/>
    <property type="molecule type" value="Genomic_DNA"/>
</dbReference>
<keyword evidence="1" id="KW-0067">ATP-binding</keyword>